<dbReference type="InterPro" id="IPR001789">
    <property type="entry name" value="Sig_transdc_resp-reg_receiver"/>
</dbReference>
<evidence type="ECO:0000256" key="2">
    <source>
        <dbReference type="ARBA" id="ARBA00022490"/>
    </source>
</evidence>
<dbReference type="InterPro" id="IPR036388">
    <property type="entry name" value="WH-like_DNA-bd_sf"/>
</dbReference>
<protein>
    <submittedName>
        <fullName evidence="12 13">Response regulator</fullName>
    </submittedName>
</protein>
<dbReference type="GeneID" id="75275443"/>
<keyword evidence="2" id="KW-0963">Cytoplasm</keyword>
<reference evidence="13 14" key="1">
    <citation type="submission" date="2016-09" db="EMBL/GenBank/DDBJ databases">
        <title>Phylogenomics of Achromobacter.</title>
        <authorList>
            <person name="Jeukens J."/>
            <person name="Freschi L."/>
            <person name="Vincent A.T."/>
            <person name="Emond-Rheault J.-G."/>
            <person name="Kukavica-Ibrulj I."/>
            <person name="Charette S.J."/>
            <person name="Levesque R.C."/>
        </authorList>
    </citation>
    <scope>NUCLEOTIDE SEQUENCE [LARGE SCALE GENOMIC DNA]</scope>
    <source>
        <strain evidence="13 14">AUS488</strain>
    </source>
</reference>
<dbReference type="CDD" id="cd00383">
    <property type="entry name" value="trans_reg_C"/>
    <property type="match status" value="1"/>
</dbReference>
<evidence type="ECO:0000256" key="5">
    <source>
        <dbReference type="ARBA" id="ARBA00023015"/>
    </source>
</evidence>
<sequence length="219" mass="24402">MRILLVEDDTMIGESVLDCLRAEHYAVDWVKDGHAAELALRTDPYDLVLLDLGLPRRDGLTLLRELRARKDRTPVLIATARDAVSDRIAGLDAGADDYIVKPYDVDELLARMRALIRRSAGRAEPVFEHDGITIDPQSHAATVDGTPVPLTAREWAVLEPLIARPGMIFSRAQLEEKLYSWKDSVSSNAVEVYIHGLRKKLGQNLIQNVRGVGYVIPKT</sequence>
<dbReference type="Gene3D" id="6.10.250.690">
    <property type="match status" value="1"/>
</dbReference>
<dbReference type="FunFam" id="3.40.50.2300:FF:000002">
    <property type="entry name" value="DNA-binding response regulator PhoP"/>
    <property type="match status" value="1"/>
</dbReference>
<dbReference type="AlphaFoldDB" id="A0A0D6GTY8"/>
<feature type="DNA-binding region" description="OmpR/PhoB-type" evidence="9">
    <location>
        <begin position="124"/>
        <end position="218"/>
    </location>
</feature>
<proteinExistence type="predicted"/>
<evidence type="ECO:0000256" key="3">
    <source>
        <dbReference type="ARBA" id="ARBA00022553"/>
    </source>
</evidence>
<keyword evidence="3 8" id="KW-0597">Phosphoprotein</keyword>
<evidence type="ECO:0000313" key="12">
    <source>
        <dbReference type="EMBL" id="MCZ8400010.1"/>
    </source>
</evidence>
<feature type="domain" description="Response regulatory" evidence="10">
    <location>
        <begin position="2"/>
        <end position="116"/>
    </location>
</feature>
<dbReference type="eggNOG" id="COG0745">
    <property type="taxonomic scope" value="Bacteria"/>
</dbReference>
<dbReference type="InterPro" id="IPR039420">
    <property type="entry name" value="WalR-like"/>
</dbReference>
<evidence type="ECO:0000313" key="14">
    <source>
        <dbReference type="Proteomes" id="UP000187251"/>
    </source>
</evidence>
<dbReference type="GO" id="GO:0005829">
    <property type="term" value="C:cytosol"/>
    <property type="evidence" value="ECO:0007669"/>
    <property type="project" value="TreeGrafter"/>
</dbReference>
<dbReference type="PATRIC" id="fig|85698.28.peg.1678"/>
<dbReference type="InterPro" id="IPR011006">
    <property type="entry name" value="CheY-like_superfamily"/>
</dbReference>
<dbReference type="CDD" id="cd17624">
    <property type="entry name" value="REC_OmpR_PmrA-like"/>
    <property type="match status" value="1"/>
</dbReference>
<evidence type="ECO:0000256" key="9">
    <source>
        <dbReference type="PROSITE-ProRule" id="PRU01091"/>
    </source>
</evidence>
<dbReference type="Pfam" id="PF00486">
    <property type="entry name" value="Trans_reg_C"/>
    <property type="match status" value="1"/>
</dbReference>
<evidence type="ECO:0000256" key="7">
    <source>
        <dbReference type="ARBA" id="ARBA00023163"/>
    </source>
</evidence>
<evidence type="ECO:0000256" key="4">
    <source>
        <dbReference type="ARBA" id="ARBA00023012"/>
    </source>
</evidence>
<evidence type="ECO:0000259" key="10">
    <source>
        <dbReference type="PROSITE" id="PS50110"/>
    </source>
</evidence>
<feature type="domain" description="OmpR/PhoB-type" evidence="11">
    <location>
        <begin position="124"/>
        <end position="218"/>
    </location>
</feature>
<dbReference type="PROSITE" id="PS50110">
    <property type="entry name" value="RESPONSE_REGULATORY"/>
    <property type="match status" value="1"/>
</dbReference>
<organism evidence="13 14">
    <name type="scientific">Alcaligenes xylosoxydans xylosoxydans</name>
    <name type="common">Achromobacter xylosoxidans</name>
    <dbReference type="NCBI Taxonomy" id="85698"/>
    <lineage>
        <taxon>Bacteria</taxon>
        <taxon>Pseudomonadati</taxon>
        <taxon>Pseudomonadota</taxon>
        <taxon>Betaproteobacteria</taxon>
        <taxon>Burkholderiales</taxon>
        <taxon>Alcaligenaceae</taxon>
        <taxon>Achromobacter</taxon>
    </lineage>
</organism>
<dbReference type="EMBL" id="MJMN01000013">
    <property type="protein sequence ID" value="OMG87760.1"/>
    <property type="molecule type" value="Genomic_DNA"/>
</dbReference>
<keyword evidence="4" id="KW-0902">Two-component regulatory system</keyword>
<dbReference type="EMBL" id="JAPZVI010000001">
    <property type="protein sequence ID" value="MCZ8400010.1"/>
    <property type="molecule type" value="Genomic_DNA"/>
</dbReference>
<keyword evidence="7" id="KW-0804">Transcription</keyword>
<dbReference type="InterPro" id="IPR001867">
    <property type="entry name" value="OmpR/PhoB-type_DNA-bd"/>
</dbReference>
<dbReference type="PANTHER" id="PTHR48111">
    <property type="entry name" value="REGULATOR OF RPOS"/>
    <property type="match status" value="1"/>
</dbReference>
<dbReference type="Gene3D" id="3.40.50.2300">
    <property type="match status" value="1"/>
</dbReference>
<dbReference type="SUPFAM" id="SSF52172">
    <property type="entry name" value="CheY-like"/>
    <property type="match status" value="1"/>
</dbReference>
<keyword evidence="6 9" id="KW-0238">DNA-binding</keyword>
<dbReference type="RefSeq" id="WP_006388320.1">
    <property type="nucleotide sequence ID" value="NZ_AP028040.1"/>
</dbReference>
<accession>A0A0D6GTY8</accession>
<dbReference type="PANTHER" id="PTHR48111:SF35">
    <property type="entry name" value="TRANSCRIPTIONAL REGULATORY PROTEIN QSEB"/>
    <property type="match status" value="1"/>
</dbReference>
<evidence type="ECO:0000256" key="8">
    <source>
        <dbReference type="PROSITE-ProRule" id="PRU00169"/>
    </source>
</evidence>
<gene>
    <name evidence="13" type="ORF">BIZ92_09085</name>
    <name evidence="12" type="ORF">O9570_01060</name>
</gene>
<name>A0A0D6GTY8_ALCXX</name>
<dbReference type="Pfam" id="PF00072">
    <property type="entry name" value="Response_reg"/>
    <property type="match status" value="1"/>
</dbReference>
<dbReference type="Gene3D" id="1.10.10.10">
    <property type="entry name" value="Winged helix-like DNA-binding domain superfamily/Winged helix DNA-binding domain"/>
    <property type="match status" value="1"/>
</dbReference>
<dbReference type="GO" id="GO:0006355">
    <property type="term" value="P:regulation of DNA-templated transcription"/>
    <property type="evidence" value="ECO:0007669"/>
    <property type="project" value="InterPro"/>
</dbReference>
<dbReference type="Proteomes" id="UP000187251">
    <property type="component" value="Unassembled WGS sequence"/>
</dbReference>
<dbReference type="GO" id="GO:0032993">
    <property type="term" value="C:protein-DNA complex"/>
    <property type="evidence" value="ECO:0007669"/>
    <property type="project" value="TreeGrafter"/>
</dbReference>
<dbReference type="KEGG" id="axx:ERS451415_01668"/>
<dbReference type="PROSITE" id="PS51755">
    <property type="entry name" value="OMPR_PHOB"/>
    <property type="match status" value="1"/>
</dbReference>
<feature type="modified residue" description="4-aspartylphosphate" evidence="8">
    <location>
        <position position="51"/>
    </location>
</feature>
<comment type="subcellular location">
    <subcellularLocation>
        <location evidence="1">Cytoplasm</location>
    </subcellularLocation>
</comment>
<dbReference type="Proteomes" id="UP001141992">
    <property type="component" value="Unassembled WGS sequence"/>
</dbReference>
<dbReference type="SMART" id="SM00862">
    <property type="entry name" value="Trans_reg_C"/>
    <property type="match status" value="1"/>
</dbReference>
<dbReference type="GO" id="GO:0000976">
    <property type="term" value="F:transcription cis-regulatory region binding"/>
    <property type="evidence" value="ECO:0007669"/>
    <property type="project" value="TreeGrafter"/>
</dbReference>
<reference evidence="12" key="2">
    <citation type="submission" date="2022-12" db="EMBL/GenBank/DDBJ databases">
        <authorList>
            <person name="Voronina O.L."/>
            <person name="Kunda M.S."/>
            <person name="Ryzhova N."/>
            <person name="Aksenova E.I."/>
        </authorList>
    </citation>
    <scope>NUCLEOTIDE SEQUENCE</scope>
    <source>
        <strain evidence="12">SCCH136:Ach223948</strain>
    </source>
</reference>
<evidence type="ECO:0000313" key="13">
    <source>
        <dbReference type="EMBL" id="OMG87760.1"/>
    </source>
</evidence>
<evidence type="ECO:0000259" key="11">
    <source>
        <dbReference type="PROSITE" id="PS51755"/>
    </source>
</evidence>
<dbReference type="GO" id="GO:0000156">
    <property type="term" value="F:phosphorelay response regulator activity"/>
    <property type="evidence" value="ECO:0007669"/>
    <property type="project" value="TreeGrafter"/>
</dbReference>
<keyword evidence="5" id="KW-0805">Transcription regulation</keyword>
<dbReference type="OrthoDB" id="9802426at2"/>
<comment type="caution">
    <text evidence="13">The sequence shown here is derived from an EMBL/GenBank/DDBJ whole genome shotgun (WGS) entry which is preliminary data.</text>
</comment>
<evidence type="ECO:0000256" key="1">
    <source>
        <dbReference type="ARBA" id="ARBA00004496"/>
    </source>
</evidence>
<evidence type="ECO:0000256" key="6">
    <source>
        <dbReference type="ARBA" id="ARBA00023125"/>
    </source>
</evidence>
<dbReference type="SMART" id="SM00448">
    <property type="entry name" value="REC"/>
    <property type="match status" value="1"/>
</dbReference>